<gene>
    <name evidence="9" type="ORF">ACFO4O_07355</name>
</gene>
<evidence type="ECO:0000259" key="8">
    <source>
        <dbReference type="Pfam" id="PF07715"/>
    </source>
</evidence>
<evidence type="ECO:0000256" key="2">
    <source>
        <dbReference type="ARBA" id="ARBA00023136"/>
    </source>
</evidence>
<dbReference type="Pfam" id="PF07715">
    <property type="entry name" value="Plug"/>
    <property type="match status" value="1"/>
</dbReference>
<feature type="signal peptide" evidence="6">
    <location>
        <begin position="1"/>
        <end position="34"/>
    </location>
</feature>
<dbReference type="Gene3D" id="2.40.170.20">
    <property type="entry name" value="TonB-dependent receptor, beta-barrel domain"/>
    <property type="match status" value="1"/>
</dbReference>
<dbReference type="PANTHER" id="PTHR40980">
    <property type="entry name" value="PLUG DOMAIN-CONTAINING PROTEIN"/>
    <property type="match status" value="1"/>
</dbReference>
<evidence type="ECO:0000313" key="10">
    <source>
        <dbReference type="Proteomes" id="UP001595897"/>
    </source>
</evidence>
<dbReference type="PANTHER" id="PTHR40980:SF3">
    <property type="entry name" value="TONB-DEPENDENT RECEPTOR-LIKE BETA-BARREL DOMAIN-CONTAINING PROTEIN"/>
    <property type="match status" value="1"/>
</dbReference>
<keyword evidence="2 4" id="KW-0472">Membrane</keyword>
<accession>A0ABV9LTX7</accession>
<evidence type="ECO:0000313" key="9">
    <source>
        <dbReference type="EMBL" id="MFC4699966.1"/>
    </source>
</evidence>
<evidence type="ECO:0000256" key="1">
    <source>
        <dbReference type="ARBA" id="ARBA00004442"/>
    </source>
</evidence>
<keyword evidence="6" id="KW-0732">Signal</keyword>
<dbReference type="InterPro" id="IPR012910">
    <property type="entry name" value="Plug_dom"/>
</dbReference>
<name>A0ABV9LTX7_9ALTE</name>
<dbReference type="SUPFAM" id="SSF56935">
    <property type="entry name" value="Porins"/>
    <property type="match status" value="1"/>
</dbReference>
<dbReference type="InterPro" id="IPR036942">
    <property type="entry name" value="Beta-barrel_TonB_sf"/>
</dbReference>
<evidence type="ECO:0000256" key="6">
    <source>
        <dbReference type="SAM" id="SignalP"/>
    </source>
</evidence>
<organism evidence="9 10">
    <name type="scientific">Glaciecola siphonariae</name>
    <dbReference type="NCBI Taxonomy" id="521012"/>
    <lineage>
        <taxon>Bacteria</taxon>
        <taxon>Pseudomonadati</taxon>
        <taxon>Pseudomonadota</taxon>
        <taxon>Gammaproteobacteria</taxon>
        <taxon>Alteromonadales</taxon>
        <taxon>Alteromonadaceae</taxon>
        <taxon>Glaciecola</taxon>
    </lineage>
</organism>
<evidence type="ECO:0000256" key="5">
    <source>
        <dbReference type="SAM" id="MobiDB-lite"/>
    </source>
</evidence>
<dbReference type="RefSeq" id="WP_382406978.1">
    <property type="nucleotide sequence ID" value="NZ_JBHSGU010000002.1"/>
</dbReference>
<comment type="subcellular location">
    <subcellularLocation>
        <location evidence="1 4">Cell outer membrane</location>
    </subcellularLocation>
</comment>
<reference evidence="10" key="1">
    <citation type="journal article" date="2019" name="Int. J. Syst. Evol. Microbiol.">
        <title>The Global Catalogue of Microorganisms (GCM) 10K type strain sequencing project: providing services to taxonomists for standard genome sequencing and annotation.</title>
        <authorList>
            <consortium name="The Broad Institute Genomics Platform"/>
            <consortium name="The Broad Institute Genome Sequencing Center for Infectious Disease"/>
            <person name="Wu L."/>
            <person name="Ma J."/>
        </authorList>
    </citation>
    <scope>NUCLEOTIDE SEQUENCE [LARGE SCALE GENOMIC DNA]</scope>
    <source>
        <strain evidence="10">KACC 12507</strain>
    </source>
</reference>
<feature type="region of interest" description="Disordered" evidence="5">
    <location>
        <begin position="249"/>
        <end position="268"/>
    </location>
</feature>
<keyword evidence="3" id="KW-0998">Cell outer membrane</keyword>
<proteinExistence type="inferred from homology"/>
<protein>
    <submittedName>
        <fullName evidence="9">TonB-dependent receptor</fullName>
    </submittedName>
</protein>
<feature type="domain" description="TonB-dependent receptor-like beta-barrel" evidence="7">
    <location>
        <begin position="487"/>
        <end position="1053"/>
    </location>
</feature>
<keyword evidence="4" id="KW-0798">TonB box</keyword>
<feature type="chain" id="PRO_5045417195" evidence="6">
    <location>
        <begin position="35"/>
        <end position="1088"/>
    </location>
</feature>
<dbReference type="Pfam" id="PF00593">
    <property type="entry name" value="TonB_dep_Rec_b-barrel"/>
    <property type="match status" value="1"/>
</dbReference>
<sequence length="1088" mass="120989">MVRHTTKHTHSHNRFFRKSLVALAIAGLTTGAYAQQTPDPEQEKQEEMAEVIEVKGQRGNLMRASDMKREAGTFLDAIDASDISALPDTSITEALQRVPGVAIERFAARNDPDHFSTEGTGIVIRGLSQTRSEFNGRSTFSANSGRGLSFADVAPELVGSVLVYKNQMAELIEGGISGTIDLNTRKAFDSPDRVFAFNAEYVYGDLREEGAPQFSFLYSDRFQTDNGEFGFLVNYTKARVKFQSDGIQTGTNWDDRSTPDTAEGGNAGNPLWVLGNVQDANGNDVIGADGNPIAQKVLRGVGARRKQDDRDREGGSASIQWRSPDENTLITAEYIRSDSSLEWTENSIEMQRNDEAVTVPVDGTEIVFDENGYMIEGLLTAQGPAYRSNVPGDDPFGRLQNTQNWGDSNNPEFWPQYGGLVESTTRFREDTNLVEDFSINVKHQLGDNWFLEFDAQRVEAEATVIDHTLFYGQNATFYYKANGDDVPDIGFFDPRYSTDPGFESQLGVDSPNNAYWRAGMPHSQDNEGEETAFMFDAKYVFDSGFIESVKSGIRYSKRDQTTRESAYHWKHLHAAWHDGGPGWINRGIPTTDALQQYSTLADFSDMQGGAIVMGSQFMVPTLDIAKNYGDPQFADLLKQMAAAVGDDGYSLLNERIDGDGNPTVDGSNYLREEINTITEENTALYVQANYAFEIGDIPIDGNFGVRYVDVESQTDGFVIYPDYTEQRAINEGGPDYDPNDFGFLFLPQADRDFGTGSAVPLQFTDNYTNLLPSFNLRAELSENMFIRLAVAEAIAYPNLGQKRGFLRVSADEIDVTREPAFDADGNPILDDQGNPVQNITDANVNFYRATGGNPSIQPMESINYDASFEWYFDEGANFIVSVFYKDLENFFLSGDRGAVIENPVSGTSQPVVISGPRNGEEGSMKGYEISYQQFFGMLPEPFDGLGVQANYTYLSSDGIPNPNLDTDGSILDDARDGLPLEQLSEDTVNLVVMYEKDRIHARLAYNWRSEFLLTARDVITRKPIFNEATGQLDGSIFYDVTDSISVGLQAVNLTDETIRTTMLQGEDRLNRSWFNNDRRFSFIVRGSF</sequence>
<keyword evidence="9" id="KW-0675">Receptor</keyword>
<feature type="domain" description="TonB-dependent receptor plug" evidence="8">
    <location>
        <begin position="71"/>
        <end position="178"/>
    </location>
</feature>
<dbReference type="InterPro" id="IPR000531">
    <property type="entry name" value="Beta-barrel_TonB"/>
</dbReference>
<comment type="caution">
    <text evidence="9">The sequence shown here is derived from an EMBL/GenBank/DDBJ whole genome shotgun (WGS) entry which is preliminary data.</text>
</comment>
<dbReference type="EMBL" id="JBHSGU010000002">
    <property type="protein sequence ID" value="MFC4699966.1"/>
    <property type="molecule type" value="Genomic_DNA"/>
</dbReference>
<keyword evidence="10" id="KW-1185">Reference proteome</keyword>
<dbReference type="Proteomes" id="UP001595897">
    <property type="component" value="Unassembled WGS sequence"/>
</dbReference>
<dbReference type="NCBIfam" id="TIGR01782">
    <property type="entry name" value="TonB-Xanth-Caul"/>
    <property type="match status" value="1"/>
</dbReference>
<dbReference type="InterPro" id="IPR010104">
    <property type="entry name" value="TonB_rcpt_bac"/>
</dbReference>
<evidence type="ECO:0000256" key="4">
    <source>
        <dbReference type="RuleBase" id="RU003357"/>
    </source>
</evidence>
<evidence type="ECO:0000256" key="3">
    <source>
        <dbReference type="ARBA" id="ARBA00023237"/>
    </source>
</evidence>
<comment type="similarity">
    <text evidence="4">Belongs to the TonB-dependent receptor family.</text>
</comment>
<dbReference type="Gene3D" id="2.170.130.10">
    <property type="entry name" value="TonB-dependent receptor, plug domain"/>
    <property type="match status" value="1"/>
</dbReference>
<evidence type="ECO:0000259" key="7">
    <source>
        <dbReference type="Pfam" id="PF00593"/>
    </source>
</evidence>
<dbReference type="InterPro" id="IPR037066">
    <property type="entry name" value="Plug_dom_sf"/>
</dbReference>